<dbReference type="PANTHER" id="PTHR33602:SF1">
    <property type="entry name" value="REGULATORY PROTEIN RECX FAMILY PROTEIN"/>
    <property type="match status" value="1"/>
</dbReference>
<dbReference type="Pfam" id="PF21982">
    <property type="entry name" value="RecX_HTH1"/>
    <property type="match status" value="1"/>
</dbReference>
<evidence type="ECO:0000256" key="4">
    <source>
        <dbReference type="ARBA" id="ARBA00022490"/>
    </source>
</evidence>
<gene>
    <name evidence="5 9" type="primary">recX</name>
    <name evidence="9" type="ORF">KQI89_02390</name>
</gene>
<dbReference type="InterPro" id="IPR053926">
    <property type="entry name" value="RecX_HTH_1st"/>
</dbReference>
<dbReference type="Pfam" id="PF02631">
    <property type="entry name" value="RecX_HTH2"/>
    <property type="match status" value="1"/>
</dbReference>
<protein>
    <recommendedName>
        <fullName evidence="3 5">Regulatory protein RecX</fullName>
    </recommendedName>
</protein>
<accession>A0ABS6EZ12</accession>
<dbReference type="Proteomes" id="UP000736583">
    <property type="component" value="Unassembled WGS sequence"/>
</dbReference>
<name>A0ABS6EZ12_9CLOT</name>
<feature type="domain" description="RecX third three-helical" evidence="7">
    <location>
        <begin position="160"/>
        <end position="203"/>
    </location>
</feature>
<organism evidence="9 10">
    <name type="scientific">Clostridium simiarum</name>
    <dbReference type="NCBI Taxonomy" id="2841506"/>
    <lineage>
        <taxon>Bacteria</taxon>
        <taxon>Bacillati</taxon>
        <taxon>Bacillota</taxon>
        <taxon>Clostridia</taxon>
        <taxon>Eubacteriales</taxon>
        <taxon>Clostridiaceae</taxon>
        <taxon>Clostridium</taxon>
    </lineage>
</organism>
<dbReference type="InterPro" id="IPR053924">
    <property type="entry name" value="RecX_HTH_2nd"/>
</dbReference>
<evidence type="ECO:0000259" key="6">
    <source>
        <dbReference type="Pfam" id="PF02631"/>
    </source>
</evidence>
<sequence>MEGKITSIEIQSRNKDRVNIFVDGEFAIACFAEIVYRKNLKKGDKIDISQLNEISLKEEYSKAKNYALRLVEKGYKPEKNVVDKLLQRGYSKDTINEVIIFLKEYSLIDDKKYAEAYVKEKSNSQGKNKIRYALLNKGIDKNIIENALENLYNEEIGENIAEKVAIKKYNAIIQRENDKYKIKMKLYRFLIGKGYSMDCSKSVVDKVLQENEL</sequence>
<keyword evidence="4 5" id="KW-0963">Cytoplasm</keyword>
<comment type="subcellular location">
    <subcellularLocation>
        <location evidence="1 5">Cytoplasm</location>
    </subcellularLocation>
</comment>
<comment type="function">
    <text evidence="5">Modulates RecA activity.</text>
</comment>
<comment type="caution">
    <text evidence="9">The sequence shown here is derived from an EMBL/GenBank/DDBJ whole genome shotgun (WGS) entry which is preliminary data.</text>
</comment>
<evidence type="ECO:0000313" key="9">
    <source>
        <dbReference type="EMBL" id="MBU5590602.1"/>
    </source>
</evidence>
<dbReference type="HAMAP" id="MF_01114">
    <property type="entry name" value="RecX"/>
    <property type="match status" value="1"/>
</dbReference>
<evidence type="ECO:0000256" key="5">
    <source>
        <dbReference type="HAMAP-Rule" id="MF_01114"/>
    </source>
</evidence>
<evidence type="ECO:0000259" key="7">
    <source>
        <dbReference type="Pfam" id="PF21981"/>
    </source>
</evidence>
<evidence type="ECO:0000256" key="2">
    <source>
        <dbReference type="ARBA" id="ARBA00009695"/>
    </source>
</evidence>
<evidence type="ECO:0000256" key="3">
    <source>
        <dbReference type="ARBA" id="ARBA00018111"/>
    </source>
</evidence>
<feature type="domain" description="RecX first three-helical" evidence="8">
    <location>
        <begin position="63"/>
        <end position="102"/>
    </location>
</feature>
<evidence type="ECO:0000259" key="8">
    <source>
        <dbReference type="Pfam" id="PF21982"/>
    </source>
</evidence>
<keyword evidence="10" id="KW-1185">Reference proteome</keyword>
<comment type="similarity">
    <text evidence="2 5">Belongs to the RecX family.</text>
</comment>
<dbReference type="PANTHER" id="PTHR33602">
    <property type="entry name" value="REGULATORY PROTEIN RECX FAMILY PROTEIN"/>
    <property type="match status" value="1"/>
</dbReference>
<feature type="domain" description="RecX second three-helical" evidence="6">
    <location>
        <begin position="109"/>
        <end position="148"/>
    </location>
</feature>
<dbReference type="InterPro" id="IPR003783">
    <property type="entry name" value="Regulatory_RecX"/>
</dbReference>
<evidence type="ECO:0000313" key="10">
    <source>
        <dbReference type="Proteomes" id="UP000736583"/>
    </source>
</evidence>
<dbReference type="InterPro" id="IPR053925">
    <property type="entry name" value="RecX_HTH_3rd"/>
</dbReference>
<dbReference type="RefSeq" id="WP_216455756.1">
    <property type="nucleotide sequence ID" value="NZ_JAHLQL010000001.1"/>
</dbReference>
<reference evidence="9 10" key="1">
    <citation type="submission" date="2021-06" db="EMBL/GenBank/DDBJ databases">
        <authorList>
            <person name="Sun Q."/>
            <person name="Li D."/>
        </authorList>
    </citation>
    <scope>NUCLEOTIDE SEQUENCE [LARGE SCALE GENOMIC DNA]</scope>
    <source>
        <strain evidence="9 10">MSJ-4</strain>
    </source>
</reference>
<evidence type="ECO:0000256" key="1">
    <source>
        <dbReference type="ARBA" id="ARBA00004496"/>
    </source>
</evidence>
<proteinExistence type="inferred from homology"/>
<dbReference type="Pfam" id="PF21981">
    <property type="entry name" value="RecX_HTH3"/>
    <property type="match status" value="1"/>
</dbReference>
<dbReference type="EMBL" id="JAHLQL010000001">
    <property type="protein sequence ID" value="MBU5590602.1"/>
    <property type="molecule type" value="Genomic_DNA"/>
</dbReference>
<dbReference type="NCBIfam" id="NF001058">
    <property type="entry name" value="PRK00117.4-1"/>
    <property type="match status" value="1"/>
</dbReference>